<dbReference type="EMBL" id="CP045644">
    <property type="protein sequence ID" value="QFZ84699.1"/>
    <property type="molecule type" value="Genomic_DNA"/>
</dbReference>
<dbReference type="GO" id="GO:0006313">
    <property type="term" value="P:DNA transposition"/>
    <property type="evidence" value="ECO:0007669"/>
    <property type="project" value="InterPro"/>
</dbReference>
<dbReference type="Proteomes" id="UP000326780">
    <property type="component" value="Chromosome"/>
</dbReference>
<dbReference type="GO" id="GO:0003677">
    <property type="term" value="F:DNA binding"/>
    <property type="evidence" value="ECO:0007669"/>
    <property type="project" value="InterPro"/>
</dbReference>
<dbReference type="PANTHER" id="PTHR33055:SF3">
    <property type="entry name" value="PUTATIVE TRANSPOSASE FOR IS117-RELATED"/>
    <property type="match status" value="1"/>
</dbReference>
<dbReference type="Pfam" id="PF01548">
    <property type="entry name" value="DEDD_Tnp_IS110"/>
    <property type="match status" value="1"/>
</dbReference>
<feature type="domain" description="Transposase IS110-like N-terminal" evidence="1">
    <location>
        <begin position="12"/>
        <end position="147"/>
    </location>
</feature>
<sequence length="352" mass="38376">MSNQKIAAVTYGIDLGKTWFHVVGMDASGNPVKKAKLSRSNIQGFFVNVPGALIGMEACPGSQWLARKLQALGHQVRILPAQFVKPYVKSNKNDIIDAAAIAEAVTRPTMRFVQVKHTEQVDLQALHRSRQLLVSTRTRLINQMRAFCLEYGVAMRNGVGGFKSGLPAALADEANDLTPSMRELLVDLAGDLAALEGRIAVLSRKINAVADASDMARRLTSIPGVGPLIATALVSAVGDAHQFKRARDLSAWLGLTPGQYSTGGKTNLTGISKRGNTYVRTLLIHGARASCMHLDRSKDRLGVWLDQAEARLHHNKLVVALANKMVRIAWVILTRAGALYERRDPRFSTELN</sequence>
<dbReference type="PANTHER" id="PTHR33055">
    <property type="entry name" value="TRANSPOSASE FOR INSERTION SEQUENCE ELEMENT IS1111A"/>
    <property type="match status" value="1"/>
</dbReference>
<dbReference type="GO" id="GO:0004803">
    <property type="term" value="F:transposase activity"/>
    <property type="evidence" value="ECO:0007669"/>
    <property type="project" value="InterPro"/>
</dbReference>
<protein>
    <submittedName>
        <fullName evidence="3">IS110 family transposase</fullName>
    </submittedName>
</protein>
<gene>
    <name evidence="3" type="ORF">GFK26_18955</name>
</gene>
<dbReference type="InterPro" id="IPR003346">
    <property type="entry name" value="Transposase_20"/>
</dbReference>
<name>A0A5Q0M5D0_VARPD</name>
<dbReference type="AlphaFoldDB" id="A0A5Q0M5D0"/>
<dbReference type="InterPro" id="IPR002525">
    <property type="entry name" value="Transp_IS110-like_N"/>
</dbReference>
<evidence type="ECO:0000313" key="4">
    <source>
        <dbReference type="Proteomes" id="UP000326780"/>
    </source>
</evidence>
<reference evidence="3 4" key="1">
    <citation type="submission" date="2019-10" db="EMBL/GenBank/DDBJ databases">
        <title>Complete genome sequence of Variovorax paradoxus 5C-2.</title>
        <authorList>
            <person name="Gogoleva N.E."/>
            <person name="Balkin A.S."/>
        </authorList>
    </citation>
    <scope>NUCLEOTIDE SEQUENCE [LARGE SCALE GENOMIC DNA]</scope>
    <source>
        <strain evidence="3 4">5C-2</strain>
    </source>
</reference>
<dbReference type="RefSeq" id="WP_153283321.1">
    <property type="nucleotide sequence ID" value="NZ_CP045644.1"/>
</dbReference>
<dbReference type="InterPro" id="IPR047650">
    <property type="entry name" value="Transpos_IS110"/>
</dbReference>
<proteinExistence type="predicted"/>
<feature type="domain" description="Transposase IS116/IS110/IS902 C-terminal" evidence="2">
    <location>
        <begin position="216"/>
        <end position="295"/>
    </location>
</feature>
<evidence type="ECO:0000313" key="3">
    <source>
        <dbReference type="EMBL" id="QFZ84699.1"/>
    </source>
</evidence>
<dbReference type="NCBIfam" id="NF033542">
    <property type="entry name" value="transpos_IS110"/>
    <property type="match status" value="1"/>
</dbReference>
<evidence type="ECO:0000259" key="2">
    <source>
        <dbReference type="Pfam" id="PF02371"/>
    </source>
</evidence>
<dbReference type="Pfam" id="PF02371">
    <property type="entry name" value="Transposase_20"/>
    <property type="match status" value="1"/>
</dbReference>
<evidence type="ECO:0000259" key="1">
    <source>
        <dbReference type="Pfam" id="PF01548"/>
    </source>
</evidence>
<organism evidence="3 4">
    <name type="scientific">Variovorax paradoxus</name>
    <dbReference type="NCBI Taxonomy" id="34073"/>
    <lineage>
        <taxon>Bacteria</taxon>
        <taxon>Pseudomonadati</taxon>
        <taxon>Pseudomonadota</taxon>
        <taxon>Betaproteobacteria</taxon>
        <taxon>Burkholderiales</taxon>
        <taxon>Comamonadaceae</taxon>
        <taxon>Variovorax</taxon>
    </lineage>
</organism>
<accession>A0A5Q0M5D0</accession>